<proteinExistence type="inferred from homology"/>
<dbReference type="InterPro" id="IPR051606">
    <property type="entry name" value="Polyketide_Oxido-like"/>
</dbReference>
<gene>
    <name evidence="3" type="ORF">LTR97_011473</name>
</gene>
<dbReference type="EMBL" id="JAVRQU010000021">
    <property type="protein sequence ID" value="KAK5691480.1"/>
    <property type="molecule type" value="Genomic_DNA"/>
</dbReference>
<protein>
    <recommendedName>
        <fullName evidence="2">NAD(P)-binding domain-containing protein</fullName>
    </recommendedName>
</protein>
<name>A0AAN7W1Z8_9PEZI</name>
<evidence type="ECO:0000256" key="1">
    <source>
        <dbReference type="ARBA" id="ARBA00038376"/>
    </source>
</evidence>
<dbReference type="InterPro" id="IPR016040">
    <property type="entry name" value="NAD(P)-bd_dom"/>
</dbReference>
<evidence type="ECO:0000259" key="2">
    <source>
        <dbReference type="Pfam" id="PF13460"/>
    </source>
</evidence>
<comment type="caution">
    <text evidence="3">The sequence shown here is derived from an EMBL/GenBank/DDBJ whole genome shotgun (WGS) entry which is preliminary data.</text>
</comment>
<comment type="similarity">
    <text evidence="1">Belongs to the avfA family.</text>
</comment>
<dbReference type="Proteomes" id="UP001310594">
    <property type="component" value="Unassembled WGS sequence"/>
</dbReference>
<dbReference type="SUPFAM" id="SSF51735">
    <property type="entry name" value="NAD(P)-binding Rossmann-fold domains"/>
    <property type="match status" value="1"/>
</dbReference>
<evidence type="ECO:0000313" key="4">
    <source>
        <dbReference type="Proteomes" id="UP001310594"/>
    </source>
</evidence>
<dbReference type="AlphaFoldDB" id="A0AAN7W1Z8"/>
<dbReference type="GO" id="GO:0016646">
    <property type="term" value="F:oxidoreductase activity, acting on the CH-NH group of donors, NAD or NADP as acceptor"/>
    <property type="evidence" value="ECO:0007669"/>
    <property type="project" value="TreeGrafter"/>
</dbReference>
<organism evidence="3 4">
    <name type="scientific">Elasticomyces elasticus</name>
    <dbReference type="NCBI Taxonomy" id="574655"/>
    <lineage>
        <taxon>Eukaryota</taxon>
        <taxon>Fungi</taxon>
        <taxon>Dikarya</taxon>
        <taxon>Ascomycota</taxon>
        <taxon>Pezizomycotina</taxon>
        <taxon>Dothideomycetes</taxon>
        <taxon>Dothideomycetidae</taxon>
        <taxon>Mycosphaerellales</taxon>
        <taxon>Teratosphaeriaceae</taxon>
        <taxon>Elasticomyces</taxon>
    </lineage>
</organism>
<dbReference type="Gene3D" id="3.40.50.720">
    <property type="entry name" value="NAD(P)-binding Rossmann-like Domain"/>
    <property type="match status" value="1"/>
</dbReference>
<dbReference type="PANTHER" id="PTHR43355:SF2">
    <property type="entry name" value="FLAVIN REDUCTASE (NADPH)"/>
    <property type="match status" value="1"/>
</dbReference>
<reference evidence="3" key="1">
    <citation type="submission" date="2023-08" db="EMBL/GenBank/DDBJ databases">
        <title>Black Yeasts Isolated from many extreme environments.</title>
        <authorList>
            <person name="Coleine C."/>
            <person name="Stajich J.E."/>
            <person name="Selbmann L."/>
        </authorList>
    </citation>
    <scope>NUCLEOTIDE SEQUENCE</scope>
    <source>
        <strain evidence="3">CCFEE 5810</strain>
    </source>
</reference>
<sequence>MASMTPKTFLVLGATGGTGKHFVSLALADGHRVRALARTPSKMPSHDNNKNLDVRQGSVTDPSLELDDLVAGVDYVIAMIGDKEAQRTAKINTAFVKRLVPAMRRQGVKRFLYQSGGLTRPYGGSLTPFTWIFRYTIARGFDGQHSDNEAVHGYLATDGMDLEWMIHRAGIIGDGPSKGTLVRSNSKISIGVFRDTAAYNYRTIVEDAAVHTCDMSYYASK</sequence>
<accession>A0AAN7W1Z8</accession>
<feature type="domain" description="NAD(P)-binding" evidence="2">
    <location>
        <begin position="13"/>
        <end position="183"/>
    </location>
</feature>
<dbReference type="PANTHER" id="PTHR43355">
    <property type="entry name" value="FLAVIN REDUCTASE (NADPH)"/>
    <property type="match status" value="1"/>
</dbReference>
<dbReference type="InterPro" id="IPR036291">
    <property type="entry name" value="NAD(P)-bd_dom_sf"/>
</dbReference>
<dbReference type="Pfam" id="PF13460">
    <property type="entry name" value="NAD_binding_10"/>
    <property type="match status" value="1"/>
</dbReference>
<evidence type="ECO:0000313" key="3">
    <source>
        <dbReference type="EMBL" id="KAK5691480.1"/>
    </source>
</evidence>